<dbReference type="RefSeq" id="WP_183821609.1">
    <property type="nucleotide sequence ID" value="NZ_JACIGW010000001.1"/>
</dbReference>
<organism evidence="3 6">
    <name type="scientific">Aliirhizobium cellulosilyticum</name>
    <dbReference type="NCBI Taxonomy" id="393664"/>
    <lineage>
        <taxon>Bacteria</taxon>
        <taxon>Pseudomonadati</taxon>
        <taxon>Pseudomonadota</taxon>
        <taxon>Alphaproteobacteria</taxon>
        <taxon>Hyphomicrobiales</taxon>
        <taxon>Rhizobiaceae</taxon>
        <taxon>Aliirhizobium</taxon>
    </lineage>
</organism>
<dbReference type="Proteomes" id="UP000576087">
    <property type="component" value="Unassembled WGS sequence"/>
</dbReference>
<dbReference type="EMBL" id="JACIGW010000001">
    <property type="protein sequence ID" value="MBB4347552.1"/>
    <property type="molecule type" value="Genomic_DNA"/>
</dbReference>
<dbReference type="EMBL" id="JACIHM010000001">
    <property type="protein sequence ID" value="MBB4444740.1"/>
    <property type="molecule type" value="Genomic_DNA"/>
</dbReference>
<evidence type="ECO:0000313" key="5">
    <source>
        <dbReference type="Proteomes" id="UP000524535"/>
    </source>
</evidence>
<proteinExistence type="predicted"/>
<accession>A0A7W6Y276</accession>
<dbReference type="Proteomes" id="UP000524535">
    <property type="component" value="Unassembled WGS sequence"/>
</dbReference>
<gene>
    <name evidence="2" type="ORF">GGE31_000524</name>
    <name evidence="1" type="ORF">GGE33_001260</name>
    <name evidence="3" type="ORF">GGE35_000522</name>
</gene>
<evidence type="ECO:0000313" key="2">
    <source>
        <dbReference type="EMBL" id="MBB4410053.1"/>
    </source>
</evidence>
<dbReference type="Pfam" id="PF19551">
    <property type="entry name" value="DUF6074"/>
    <property type="match status" value="1"/>
</dbReference>
<evidence type="ECO:0000313" key="4">
    <source>
        <dbReference type="Proteomes" id="UP000520770"/>
    </source>
</evidence>
<comment type="caution">
    <text evidence="3">The sequence shown here is derived from an EMBL/GenBank/DDBJ whole genome shotgun (WGS) entry which is preliminary data.</text>
</comment>
<dbReference type="EMBL" id="JACIGY010000001">
    <property type="protein sequence ID" value="MBB4410053.1"/>
    <property type="molecule type" value="Genomic_DNA"/>
</dbReference>
<dbReference type="AlphaFoldDB" id="A0A7W6Y276"/>
<dbReference type="InterPro" id="IPR045720">
    <property type="entry name" value="DUF6074"/>
</dbReference>
<dbReference type="Proteomes" id="UP000520770">
    <property type="component" value="Unassembled WGS sequence"/>
</dbReference>
<sequence>MTLLQFPADRRTADVRRCADALQRLHGEEANRFWRTEMAQFAKGFRAQGVEEEEIRHQAAIFMHAVQMELQMAFAEDERDASAY</sequence>
<protein>
    <submittedName>
        <fullName evidence="3">Uncharacterized protein</fullName>
    </submittedName>
</protein>
<reference evidence="4 5" key="1">
    <citation type="submission" date="2020-08" db="EMBL/GenBank/DDBJ databases">
        <title>Genomic Encyclopedia of Type Strains, Phase IV (KMG-V): Genome sequencing to study the core and pangenomes of soil and plant-associated prokaryotes.</title>
        <authorList>
            <person name="Whitman W."/>
        </authorList>
    </citation>
    <scope>NUCLEOTIDE SEQUENCE [LARGE SCALE GENOMIC DNA]</scope>
    <source>
        <strain evidence="2 5">SEMIA 444</strain>
        <strain evidence="1 4">SEMIA 448</strain>
        <strain evidence="3 6">SEMIA 452</strain>
    </source>
</reference>
<keyword evidence="5" id="KW-1185">Reference proteome</keyword>
<name>A0A7W6Y276_9HYPH</name>
<evidence type="ECO:0000313" key="1">
    <source>
        <dbReference type="EMBL" id="MBB4347552.1"/>
    </source>
</evidence>
<evidence type="ECO:0000313" key="6">
    <source>
        <dbReference type="Proteomes" id="UP000576087"/>
    </source>
</evidence>
<evidence type="ECO:0000313" key="3">
    <source>
        <dbReference type="EMBL" id="MBB4444740.1"/>
    </source>
</evidence>